<dbReference type="EMBL" id="KL142666">
    <property type="protein sequence ID" value="KDR64919.1"/>
    <property type="molecule type" value="Genomic_DNA"/>
</dbReference>
<proteinExistence type="predicted"/>
<evidence type="ECO:0000313" key="2">
    <source>
        <dbReference type="Proteomes" id="UP000027222"/>
    </source>
</evidence>
<gene>
    <name evidence="1" type="ORF">GALMADRAFT_50609</name>
</gene>
<keyword evidence="2" id="KW-1185">Reference proteome</keyword>
<dbReference type="HOGENOM" id="CLU_105533_1_0_1"/>
<accession>A0A067SAW2</accession>
<dbReference type="AlphaFoldDB" id="A0A067SAW2"/>
<feature type="non-terminal residue" evidence="1">
    <location>
        <position position="89"/>
    </location>
</feature>
<organism evidence="1 2">
    <name type="scientific">Galerina marginata (strain CBS 339.88)</name>
    <dbReference type="NCBI Taxonomy" id="685588"/>
    <lineage>
        <taxon>Eukaryota</taxon>
        <taxon>Fungi</taxon>
        <taxon>Dikarya</taxon>
        <taxon>Basidiomycota</taxon>
        <taxon>Agaricomycotina</taxon>
        <taxon>Agaricomycetes</taxon>
        <taxon>Agaricomycetidae</taxon>
        <taxon>Agaricales</taxon>
        <taxon>Agaricineae</taxon>
        <taxon>Strophariaceae</taxon>
        <taxon>Galerina</taxon>
    </lineage>
</organism>
<name>A0A067SAW2_GALM3</name>
<reference evidence="2" key="1">
    <citation type="journal article" date="2014" name="Proc. Natl. Acad. Sci. U.S.A.">
        <title>Extensive sampling of basidiomycete genomes demonstrates inadequacy of the white-rot/brown-rot paradigm for wood decay fungi.</title>
        <authorList>
            <person name="Riley R."/>
            <person name="Salamov A.A."/>
            <person name="Brown D.W."/>
            <person name="Nagy L.G."/>
            <person name="Floudas D."/>
            <person name="Held B.W."/>
            <person name="Levasseur A."/>
            <person name="Lombard V."/>
            <person name="Morin E."/>
            <person name="Otillar R."/>
            <person name="Lindquist E.A."/>
            <person name="Sun H."/>
            <person name="LaButti K.M."/>
            <person name="Schmutz J."/>
            <person name="Jabbour D."/>
            <person name="Luo H."/>
            <person name="Baker S.E."/>
            <person name="Pisabarro A.G."/>
            <person name="Walton J.D."/>
            <person name="Blanchette R.A."/>
            <person name="Henrissat B."/>
            <person name="Martin F."/>
            <person name="Cullen D."/>
            <person name="Hibbett D.S."/>
            <person name="Grigoriev I.V."/>
        </authorList>
    </citation>
    <scope>NUCLEOTIDE SEQUENCE [LARGE SCALE GENOMIC DNA]</scope>
    <source>
        <strain evidence="2">CBS 339.88</strain>
    </source>
</reference>
<evidence type="ECO:0000313" key="1">
    <source>
        <dbReference type="EMBL" id="KDR64919.1"/>
    </source>
</evidence>
<feature type="non-terminal residue" evidence="1">
    <location>
        <position position="1"/>
    </location>
</feature>
<dbReference type="OrthoDB" id="3270336at2759"/>
<protein>
    <submittedName>
        <fullName evidence="1">Uncharacterized protein</fullName>
    </submittedName>
</protein>
<sequence>EIYVDDGLSLEVRDFLVGTYMQTTGTRNQVGYYSWFPAEQAWLVSGLNVGHWNPECESWFIRRLKQARSASRQPLARLKWRKKIKLTGA</sequence>
<dbReference type="Proteomes" id="UP000027222">
    <property type="component" value="Unassembled WGS sequence"/>
</dbReference>